<dbReference type="InterPro" id="IPR019236">
    <property type="entry name" value="APP1_cat"/>
</dbReference>
<dbReference type="EMBL" id="VTRV01000122">
    <property type="protein sequence ID" value="TZF87888.1"/>
    <property type="molecule type" value="Genomic_DNA"/>
</dbReference>
<feature type="domain" description="Phosphatidate phosphatase APP1 catalytic" evidence="1">
    <location>
        <begin position="161"/>
        <end position="316"/>
    </location>
</feature>
<evidence type="ECO:0000313" key="2">
    <source>
        <dbReference type="EMBL" id="TZF87888.1"/>
    </source>
</evidence>
<dbReference type="InterPro" id="IPR052935">
    <property type="entry name" value="Mg2+_PAP"/>
</dbReference>
<dbReference type="RefSeq" id="WP_149353299.1">
    <property type="nucleotide sequence ID" value="NZ_VTRV01000122.1"/>
</dbReference>
<comment type="caution">
    <text evidence="2">The sequence shown here is derived from an EMBL/GenBank/DDBJ whole genome shotgun (WGS) entry which is preliminary data.</text>
</comment>
<dbReference type="PANTHER" id="PTHR28208:SF3">
    <property type="entry name" value="PHOSPHATIDATE PHOSPHATASE APP1"/>
    <property type="match status" value="1"/>
</dbReference>
<sequence>MTDKADPDALPAWQRALLAALVPAEDAIDRVRSRIDRRFGLNRPRHISAYRGFGDADHVELMGRVLADPQLSGPGDNDSRWRNLYASYKRFETDEVPNEPLVLEYGPARAEPSSDDEGYFNATLPGQPGVDALWAAASVSLADGSLRTPLEVLLVGADATVGVISDIDDTLLESSITDWKVAAQLTFLHNARTRKPLKGAAKLYQALQAGADGRGRVPIFYVSSSPWNLHGLLQDFMALNGIPNGPMFLRDFGLDAGKFIKSPGHGHKLERVRRLVARFPQLRWVLLGDSGQSDAGLYARVAQEFGDRIAAIYIRDVDEAVDTPLDLAVNAQMQLVAQTRVPMMLASDSSAIARHAAQLGLIDEGWVAAIDAEVLRDAARPTLGQAASDAAIDGKSE</sequence>
<dbReference type="GO" id="GO:0008195">
    <property type="term" value="F:phosphatidate phosphatase activity"/>
    <property type="evidence" value="ECO:0007669"/>
    <property type="project" value="InterPro"/>
</dbReference>
<accession>A0A5D8YYS7</accession>
<name>A0A5D8YYS7_9GAMM</name>
<dbReference type="PANTHER" id="PTHR28208">
    <property type="entry name" value="PHOSPHATIDATE PHOSPHATASE APP1"/>
    <property type="match status" value="1"/>
</dbReference>
<evidence type="ECO:0000259" key="1">
    <source>
        <dbReference type="Pfam" id="PF09949"/>
    </source>
</evidence>
<reference evidence="2 3" key="1">
    <citation type="submission" date="2019-08" db="EMBL/GenBank/DDBJ databases">
        <title>Draft genome sequence of Lysobacter sp. UKS-15.</title>
        <authorList>
            <person name="Im W.-T."/>
        </authorList>
    </citation>
    <scope>NUCLEOTIDE SEQUENCE [LARGE SCALE GENOMIC DNA]</scope>
    <source>
        <strain evidence="2 3">UKS-15</strain>
    </source>
</reference>
<organism evidence="2 3">
    <name type="scientific">Cognatilysobacter lacus</name>
    <dbReference type="NCBI Taxonomy" id="1643323"/>
    <lineage>
        <taxon>Bacteria</taxon>
        <taxon>Pseudomonadati</taxon>
        <taxon>Pseudomonadota</taxon>
        <taxon>Gammaproteobacteria</taxon>
        <taxon>Lysobacterales</taxon>
        <taxon>Lysobacteraceae</taxon>
        <taxon>Cognatilysobacter</taxon>
    </lineage>
</organism>
<dbReference type="AlphaFoldDB" id="A0A5D8YYS7"/>
<protein>
    <submittedName>
        <fullName evidence="2">DUF2183 domain-containing protein</fullName>
    </submittedName>
</protein>
<dbReference type="OrthoDB" id="9789875at2"/>
<dbReference type="Proteomes" id="UP000323164">
    <property type="component" value="Unassembled WGS sequence"/>
</dbReference>
<evidence type="ECO:0000313" key="3">
    <source>
        <dbReference type="Proteomes" id="UP000323164"/>
    </source>
</evidence>
<dbReference type="Pfam" id="PF09949">
    <property type="entry name" value="APP1_cat"/>
    <property type="match status" value="1"/>
</dbReference>
<gene>
    <name evidence="2" type="ORF">FW784_10525</name>
</gene>
<keyword evidence="3" id="KW-1185">Reference proteome</keyword>
<proteinExistence type="predicted"/>